<reference evidence="1 2" key="1">
    <citation type="journal article" date="2012" name="Eukaryot. Cell">
        <title>Genome sequence of the Trichosporon asahii environmental strain CBS 8904.</title>
        <authorList>
            <person name="Yang R.Y."/>
            <person name="Li H.T."/>
            <person name="Zhu H."/>
            <person name="Zhou G.P."/>
            <person name="Wang M."/>
            <person name="Wang L."/>
        </authorList>
    </citation>
    <scope>NUCLEOTIDE SEQUENCE [LARGE SCALE GENOMIC DNA]</scope>
    <source>
        <strain evidence="1 2">CBS 8904</strain>
    </source>
</reference>
<comment type="caution">
    <text evidence="1">The sequence shown here is derived from an EMBL/GenBank/DDBJ whole genome shotgun (WGS) entry which is preliminary data.</text>
</comment>
<evidence type="ECO:0000313" key="1">
    <source>
        <dbReference type="EMBL" id="EKD01270.1"/>
    </source>
</evidence>
<evidence type="ECO:0000313" key="2">
    <source>
        <dbReference type="Proteomes" id="UP000006757"/>
    </source>
</evidence>
<dbReference type="EMBL" id="AMBO01000322">
    <property type="protein sequence ID" value="EKD01270.1"/>
    <property type="molecule type" value="Genomic_DNA"/>
</dbReference>
<dbReference type="InParanoid" id="K1VB56"/>
<protein>
    <submittedName>
        <fullName evidence="1">Uncharacterized protein</fullName>
    </submittedName>
</protein>
<name>K1VB56_TRIAC</name>
<sequence length="192" mass="21916">MSDHAVLGAIVTDEQSVTGVLGSRPTHIPSELIMITLVLLPNGIDGTRLHRSSGCVASFHAQLTVERSRFSQIFRKPPEALLRDLVNEGFRYDDCVTAAKLYSSKEAAVIYLEQLAQHREHEKLVLFLRRRGFYRPHCEKALKLWPDVMDALRYLQHQQHERKEGCVFCDDPMKLEGIPQEKLKEGVKLKPD</sequence>
<accession>K1VB56</accession>
<dbReference type="Proteomes" id="UP000006757">
    <property type="component" value="Unassembled WGS sequence"/>
</dbReference>
<gene>
    <name evidence="1" type="ORF">A1Q2_04427</name>
</gene>
<proteinExistence type="predicted"/>
<dbReference type="HOGENOM" id="CLU_1416102_0_0_1"/>
<keyword evidence="2" id="KW-1185">Reference proteome</keyword>
<dbReference type="AlphaFoldDB" id="K1VB56"/>
<organism evidence="1 2">
    <name type="scientific">Trichosporon asahii var. asahii (strain CBS 8904)</name>
    <name type="common">Yeast</name>
    <dbReference type="NCBI Taxonomy" id="1220162"/>
    <lineage>
        <taxon>Eukaryota</taxon>
        <taxon>Fungi</taxon>
        <taxon>Dikarya</taxon>
        <taxon>Basidiomycota</taxon>
        <taxon>Agaricomycotina</taxon>
        <taxon>Tremellomycetes</taxon>
        <taxon>Trichosporonales</taxon>
        <taxon>Trichosporonaceae</taxon>
        <taxon>Trichosporon</taxon>
    </lineage>
</organism>